<protein>
    <submittedName>
        <fullName evidence="1">Uncharacterized protein</fullName>
    </submittedName>
</protein>
<gene>
    <name evidence="1" type="ORF">E5336_06130</name>
</gene>
<dbReference type="Proteomes" id="UP000308836">
    <property type="component" value="Unassembled WGS sequence"/>
</dbReference>
<keyword evidence="2" id="KW-1185">Reference proteome</keyword>
<reference evidence="1" key="1">
    <citation type="submission" date="2019-04" db="EMBL/GenBank/DDBJ databases">
        <title>Microbes associate with the intestines of laboratory mice.</title>
        <authorList>
            <person name="Navarre W."/>
            <person name="Wong E."/>
            <person name="Huang K."/>
            <person name="Tropini C."/>
            <person name="Ng K."/>
            <person name="Yu B."/>
        </authorList>
    </citation>
    <scope>NUCLEOTIDE SEQUENCE</scope>
    <source>
        <strain evidence="1">NM09_H32</strain>
    </source>
</reference>
<evidence type="ECO:0000313" key="1">
    <source>
        <dbReference type="EMBL" id="TGY66063.1"/>
    </source>
</evidence>
<evidence type="ECO:0000313" key="2">
    <source>
        <dbReference type="Proteomes" id="UP000308836"/>
    </source>
</evidence>
<comment type="caution">
    <text evidence="1">The sequence shown here is derived from an EMBL/GenBank/DDBJ whole genome shotgun (WGS) entry which is preliminary data.</text>
</comment>
<proteinExistence type="predicted"/>
<organism evidence="1 2">
    <name type="scientific">Dubosiella muris</name>
    <dbReference type="NCBI Taxonomy" id="3038133"/>
    <lineage>
        <taxon>Bacteria</taxon>
        <taxon>Bacillati</taxon>
        <taxon>Bacillota</taxon>
        <taxon>Erysipelotrichia</taxon>
        <taxon>Erysipelotrichales</taxon>
        <taxon>Erysipelotrichaceae</taxon>
        <taxon>Dubosiella</taxon>
    </lineage>
</organism>
<accession>A0AC61R8Q3</accession>
<sequence length="275" mass="31314">MWIESVYGNFVMNPENLNEIFAGNGSRIFKQDVIDSFNCQPGEEICHRIPFKTMKNIMMYAVNLGRGKKEENFKILKNLRDVVMIEKVWDEESGCIVALKDEETVKLANEYINAINDNWRPFNEEQAKHLVDALDSFLMELNNAKANLRVGRACWNHSIGNAFDPFEKPALAEVEGKLSFILGWVDGFILQMIEGGCLPVAQGEELSIYTGTDRDSGTSFVYSSLNEEEAFRPVGYVDECKIPIWYPCYDLLKWSYTHLNPFGGKVTLPPENGEE</sequence>
<name>A0AC61R8Q3_9FIRM</name>
<dbReference type="EMBL" id="SRYG01000010">
    <property type="protein sequence ID" value="TGY66063.1"/>
    <property type="molecule type" value="Genomic_DNA"/>
</dbReference>